<protein>
    <submittedName>
        <fullName evidence="1">Uncharacterized protein</fullName>
    </submittedName>
</protein>
<comment type="caution">
    <text evidence="1">The sequence shown here is derived from an EMBL/GenBank/DDBJ whole genome shotgun (WGS) entry which is preliminary data.</text>
</comment>
<proteinExistence type="predicted"/>
<evidence type="ECO:0000313" key="2">
    <source>
        <dbReference type="Proteomes" id="UP000805193"/>
    </source>
</evidence>
<gene>
    <name evidence="1" type="ORF">HPB47_026208</name>
</gene>
<reference evidence="1 2" key="1">
    <citation type="journal article" date="2020" name="Cell">
        <title>Large-Scale Comparative Analyses of Tick Genomes Elucidate Their Genetic Diversity and Vector Capacities.</title>
        <authorList>
            <consortium name="Tick Genome and Microbiome Consortium (TIGMIC)"/>
            <person name="Jia N."/>
            <person name="Wang J."/>
            <person name="Shi W."/>
            <person name="Du L."/>
            <person name="Sun Y."/>
            <person name="Zhan W."/>
            <person name="Jiang J.F."/>
            <person name="Wang Q."/>
            <person name="Zhang B."/>
            <person name="Ji P."/>
            <person name="Bell-Sakyi L."/>
            <person name="Cui X.M."/>
            <person name="Yuan T.T."/>
            <person name="Jiang B.G."/>
            <person name="Yang W.F."/>
            <person name="Lam T.T."/>
            <person name="Chang Q.C."/>
            <person name="Ding S.J."/>
            <person name="Wang X.J."/>
            <person name="Zhu J.G."/>
            <person name="Ruan X.D."/>
            <person name="Zhao L."/>
            <person name="Wei J.T."/>
            <person name="Ye R.Z."/>
            <person name="Que T.C."/>
            <person name="Du C.H."/>
            <person name="Zhou Y.H."/>
            <person name="Cheng J.X."/>
            <person name="Dai P.F."/>
            <person name="Guo W.B."/>
            <person name="Han X.H."/>
            <person name="Huang E.J."/>
            <person name="Li L.F."/>
            <person name="Wei W."/>
            <person name="Gao Y.C."/>
            <person name="Liu J.Z."/>
            <person name="Shao H.Z."/>
            <person name="Wang X."/>
            <person name="Wang C.C."/>
            <person name="Yang T.C."/>
            <person name="Huo Q.B."/>
            <person name="Li W."/>
            <person name="Chen H.Y."/>
            <person name="Chen S.E."/>
            <person name="Zhou L.G."/>
            <person name="Ni X.B."/>
            <person name="Tian J.H."/>
            <person name="Sheng Y."/>
            <person name="Liu T."/>
            <person name="Pan Y.S."/>
            <person name="Xia L.Y."/>
            <person name="Li J."/>
            <person name="Zhao F."/>
            <person name="Cao W.C."/>
        </authorList>
    </citation>
    <scope>NUCLEOTIDE SEQUENCE [LARGE SCALE GENOMIC DNA]</scope>
    <source>
        <strain evidence="1">Iper-2018</strain>
    </source>
</reference>
<accession>A0AC60Q174</accession>
<organism evidence="1 2">
    <name type="scientific">Ixodes persulcatus</name>
    <name type="common">Taiga tick</name>
    <dbReference type="NCBI Taxonomy" id="34615"/>
    <lineage>
        <taxon>Eukaryota</taxon>
        <taxon>Metazoa</taxon>
        <taxon>Ecdysozoa</taxon>
        <taxon>Arthropoda</taxon>
        <taxon>Chelicerata</taxon>
        <taxon>Arachnida</taxon>
        <taxon>Acari</taxon>
        <taxon>Parasitiformes</taxon>
        <taxon>Ixodida</taxon>
        <taxon>Ixodoidea</taxon>
        <taxon>Ixodidae</taxon>
        <taxon>Ixodinae</taxon>
        <taxon>Ixodes</taxon>
    </lineage>
</organism>
<sequence>MPILCPLKPATAQLSNRVAEEGLKEALHEQPQLGVPSRNRGFGPCGSPEALISALSKTSVKDLVIISNSCQGSDSGISHLLKTKQVKTVISSYLGDNDLLRRQYLSGELELEYVPMGSLAEKIRAGGTGIPAFFTPTGYGTPVHMGGVPMRYDGRGGVAIASQPKEHRVINGKNYIMEHAITGDFALVKAWRADKAGNLVFRRAAQNFNPAMCRAAKFTIAEVEELCEIGDIPPDQVHLPGIHVDGIFRGPPASKNVDLVLKTRDAQNATIDDAITRIIRRAALEFQDGMYVNLGVGIPLLAIYYMPKGIRVMLHSENGVLGMGPYPAEDEVDPDVINAGLQTVTALPGASFCSSDDSFGLVRGGHLDLTMLGGMEVSQHGDLANWMIPGKLVKGMGGAMDLVFSRALGTKVVVTMQHVTKKGKPKIVEKCRLPLTGLRCVDLIITDMCVFEVHEDQGLTLVEITEGLAVEDIIRSTACDFKLNTVPGSKLRLGCVKNGTLGNLLPSFNAAETSPKTSPDVFRTDAHLSKAAQNVSQRVRDVNGTCVCVRVGSCAPEGERGLA</sequence>
<evidence type="ECO:0000313" key="1">
    <source>
        <dbReference type="EMBL" id="KAG0426702.1"/>
    </source>
</evidence>
<dbReference type="EMBL" id="JABSTQ010009693">
    <property type="protein sequence ID" value="KAG0426702.1"/>
    <property type="molecule type" value="Genomic_DNA"/>
</dbReference>
<keyword evidence="2" id="KW-1185">Reference proteome</keyword>
<name>A0AC60Q174_IXOPE</name>
<dbReference type="Proteomes" id="UP000805193">
    <property type="component" value="Unassembled WGS sequence"/>
</dbReference>